<protein>
    <submittedName>
        <fullName evidence="1">Uncharacterized protein</fullName>
    </submittedName>
</protein>
<proteinExistence type="predicted"/>
<accession>A0AAU6WMR2</accession>
<dbReference type="EMBL" id="CP154834">
    <property type="protein sequence ID" value="XAO73355.1"/>
    <property type="molecule type" value="Genomic_DNA"/>
</dbReference>
<name>A0AAU6WMR2_9FLAO</name>
<keyword evidence="2" id="KW-1185">Reference proteome</keyword>
<organism evidence="1 2">
    <name type="scientific">Chryseobacterium endophyticum</name>
    <dbReference type="NCBI Taxonomy" id="1854762"/>
    <lineage>
        <taxon>Bacteria</taxon>
        <taxon>Pseudomonadati</taxon>
        <taxon>Bacteroidota</taxon>
        <taxon>Flavobacteriia</taxon>
        <taxon>Flavobacteriales</taxon>
        <taxon>Weeksellaceae</taxon>
        <taxon>Chryseobacterium group</taxon>
        <taxon>Chryseobacterium</taxon>
    </lineage>
</organism>
<evidence type="ECO:0000313" key="2">
    <source>
        <dbReference type="Proteomes" id="UP001463665"/>
    </source>
</evidence>
<dbReference type="Pfam" id="PF17963">
    <property type="entry name" value="Big_9"/>
    <property type="match status" value="1"/>
</dbReference>
<dbReference type="RefSeq" id="WP_345765867.1">
    <property type="nucleotide sequence ID" value="NZ_CP154834.1"/>
</dbReference>
<reference evidence="1 2" key="1">
    <citation type="submission" date="2024-04" db="EMBL/GenBank/DDBJ databases">
        <title>Genome sequencing and assembly of rice foliar adapted Chryseobacterium endophyticum OsEnb-ALM-A6.</title>
        <authorList>
            <person name="Kumar S."/>
            <person name="Javed M."/>
            <person name="Chouhan V."/>
            <person name="Charishma K."/>
            <person name="Patel A."/>
            <person name="Kumar M."/>
            <person name="Sahu K.P."/>
            <person name="Kumar A."/>
        </authorList>
    </citation>
    <scope>NUCLEOTIDE SEQUENCE [LARGE SCALE GENOMIC DNA]</scope>
    <source>
        <strain evidence="1 2">OsEnb-ALM-A6</strain>
    </source>
</reference>
<gene>
    <name evidence="1" type="ORF">AAFP95_16550</name>
</gene>
<dbReference type="AlphaFoldDB" id="A0AAU6WMR2"/>
<evidence type="ECO:0000313" key="1">
    <source>
        <dbReference type="EMBL" id="XAO73355.1"/>
    </source>
</evidence>
<dbReference type="Proteomes" id="UP001463665">
    <property type="component" value="Chromosome"/>
</dbReference>
<sequence length="192" mass="20103">MLTGNDSDPNSGTILPASINLIPPSGAGNLVYGNGLVKGFSISGQGTWLVDNTGLLTFTPVNNFFSNTTPFSYTIKDAANLTSNQATVTTAVDYCTKPGLTGTPDTYTDLGISTLSARYKNWPAGPGISNGGIPNGALALQSSDKGLVITRVADTSLIANPVKGMIVYDRNAQCVKLYNGTVWNCIKRSCND</sequence>